<protein>
    <submittedName>
        <fullName evidence="1">Uncharacterized protein</fullName>
    </submittedName>
</protein>
<proteinExistence type="predicted"/>
<organism evidence="1 2">
    <name type="scientific">Rhizopus microsporus</name>
    <dbReference type="NCBI Taxonomy" id="58291"/>
    <lineage>
        <taxon>Eukaryota</taxon>
        <taxon>Fungi</taxon>
        <taxon>Fungi incertae sedis</taxon>
        <taxon>Mucoromycota</taxon>
        <taxon>Mucoromycotina</taxon>
        <taxon>Mucoromycetes</taxon>
        <taxon>Mucorales</taxon>
        <taxon>Mucorineae</taxon>
        <taxon>Rhizopodaceae</taxon>
        <taxon>Rhizopus</taxon>
    </lineage>
</organism>
<reference evidence="1 2" key="1">
    <citation type="journal article" date="2016" name="Proc. Natl. Acad. Sci. U.S.A.">
        <title>Lipid metabolic changes in an early divergent fungus govern the establishment of a mutualistic symbiosis with endobacteria.</title>
        <authorList>
            <person name="Lastovetsky O.A."/>
            <person name="Gaspar M.L."/>
            <person name="Mondo S.J."/>
            <person name="LaButti K.M."/>
            <person name="Sandor L."/>
            <person name="Grigoriev I.V."/>
            <person name="Henry S.A."/>
            <person name="Pawlowska T.E."/>
        </authorList>
    </citation>
    <scope>NUCLEOTIDE SEQUENCE [LARGE SCALE GENOMIC DNA]</scope>
    <source>
        <strain evidence="1 2">ATCC 11559</strain>
    </source>
</reference>
<evidence type="ECO:0000313" key="2">
    <source>
        <dbReference type="Proteomes" id="UP000242381"/>
    </source>
</evidence>
<evidence type="ECO:0000313" key="1">
    <source>
        <dbReference type="EMBL" id="ORE21117.1"/>
    </source>
</evidence>
<dbReference type="AlphaFoldDB" id="A0A1X0SA07"/>
<accession>A0A1X0SA07</accession>
<name>A0A1X0SA07_RHIZD</name>
<dbReference type="EMBL" id="KV921283">
    <property type="protein sequence ID" value="ORE21117.1"/>
    <property type="molecule type" value="Genomic_DNA"/>
</dbReference>
<gene>
    <name evidence="1" type="ORF">BCV71DRAFT_277511</name>
</gene>
<sequence>MVSYLLLPIYTRLFPLSLLSVASVIGARLQKTTYHFLIDCRKKKYLVCKLIWAHFFPLSLWSRHTLLKAILHIVCPQQNSVQSFDSSSIFGCSLLMIWKVHWRFIFDSHPSYLIWYFKKIFKWYSR</sequence>
<dbReference type="VEuPathDB" id="FungiDB:BCV72DRAFT_276744"/>
<dbReference type="Proteomes" id="UP000242381">
    <property type="component" value="Unassembled WGS sequence"/>
</dbReference>